<dbReference type="Pfam" id="PF01844">
    <property type="entry name" value="HNH"/>
    <property type="match status" value="1"/>
</dbReference>
<dbReference type="AlphaFoldDB" id="A0A382F357"/>
<dbReference type="CDD" id="cd00085">
    <property type="entry name" value="HNHc"/>
    <property type="match status" value="1"/>
</dbReference>
<dbReference type="GO" id="GO:0008270">
    <property type="term" value="F:zinc ion binding"/>
    <property type="evidence" value="ECO:0007669"/>
    <property type="project" value="InterPro"/>
</dbReference>
<dbReference type="GO" id="GO:0004519">
    <property type="term" value="F:endonuclease activity"/>
    <property type="evidence" value="ECO:0007669"/>
    <property type="project" value="InterPro"/>
</dbReference>
<name>A0A382F357_9ZZZZ</name>
<gene>
    <name evidence="2" type="ORF">METZ01_LOCUS209983</name>
</gene>
<reference evidence="2" key="1">
    <citation type="submission" date="2018-05" db="EMBL/GenBank/DDBJ databases">
        <authorList>
            <person name="Lanie J.A."/>
            <person name="Ng W.-L."/>
            <person name="Kazmierczak K.M."/>
            <person name="Andrzejewski T.M."/>
            <person name="Davidsen T.M."/>
            <person name="Wayne K.J."/>
            <person name="Tettelin H."/>
            <person name="Glass J.I."/>
            <person name="Rusch D."/>
            <person name="Podicherti R."/>
            <person name="Tsui H.-C.T."/>
            <person name="Winkler M.E."/>
        </authorList>
    </citation>
    <scope>NUCLEOTIDE SEQUENCE</scope>
</reference>
<evidence type="ECO:0000259" key="1">
    <source>
        <dbReference type="Pfam" id="PF01844"/>
    </source>
</evidence>
<feature type="domain" description="HNH" evidence="1">
    <location>
        <begin position="234"/>
        <end position="281"/>
    </location>
</feature>
<organism evidence="2">
    <name type="scientific">marine metagenome</name>
    <dbReference type="NCBI Taxonomy" id="408172"/>
    <lineage>
        <taxon>unclassified sequences</taxon>
        <taxon>metagenomes</taxon>
        <taxon>ecological metagenomes</taxon>
    </lineage>
</organism>
<proteinExistence type="predicted"/>
<evidence type="ECO:0000313" key="2">
    <source>
        <dbReference type="EMBL" id="SVB57129.1"/>
    </source>
</evidence>
<accession>A0A382F357</accession>
<feature type="non-terminal residue" evidence="2">
    <location>
        <position position="1"/>
    </location>
</feature>
<dbReference type="Gene3D" id="1.10.30.50">
    <property type="match status" value="1"/>
</dbReference>
<protein>
    <recommendedName>
        <fullName evidence="1">HNH domain-containing protein</fullName>
    </recommendedName>
</protein>
<dbReference type="EMBL" id="UINC01047626">
    <property type="protein sequence ID" value="SVB57129.1"/>
    <property type="molecule type" value="Genomic_DNA"/>
</dbReference>
<dbReference type="InterPro" id="IPR002711">
    <property type="entry name" value="HNH"/>
</dbReference>
<sequence length="369" mass="43083">VNLEQEVGRRLHSRFNDIPSKDEFQSLVQAYWVQLGETEKISLDNFRRICFELWCSFYSHSDISVAKQRNAAEEQTRNLIKFTDSDQFAGPWERGIYRTIANLVIGKRGRLNLSIETFEEFEYLLKSWQSTGVQINPRKVVDMLAKKTEEGGYAGDLDVMERYANIVGPYTSNHKMFGDYYNHSQKFWLSKLSRTEIKEKIIERAQRARMPVDGKLARDYQLALLFKKYYEAECVTCGAKGHKAQIEVSHKIPLSLGVDNFAFDSPINMELLCHTCHKRYEAKFDKDYKKSKDPSKFLERKHKSQLRNSPWSKFIDLGTPRKKKAPRIDYSGKLKCINCRRQYKGVELCKKCGGAVRPIEDPLFKNWKK</sequence>
<dbReference type="GO" id="GO:0003676">
    <property type="term" value="F:nucleic acid binding"/>
    <property type="evidence" value="ECO:0007669"/>
    <property type="project" value="InterPro"/>
</dbReference>
<dbReference type="InterPro" id="IPR003615">
    <property type="entry name" value="HNH_nuc"/>
</dbReference>